<protein>
    <submittedName>
        <fullName evidence="1">Uncharacterized protein</fullName>
    </submittedName>
</protein>
<sequence length="58" mass="6379">MISRLGYAIAVFLIVEIKIDIDAATAKMLFTGGIIQRFSMNNRGISINSDSVNSNYPK</sequence>
<dbReference type="AlphaFoldDB" id="A0AAJ6NNM5"/>
<gene>
    <name evidence="1" type="ORF">QI031_18120</name>
</gene>
<dbReference type="EMBL" id="CP124543">
    <property type="protein sequence ID" value="WGV23723.1"/>
    <property type="molecule type" value="Genomic_DNA"/>
</dbReference>
<dbReference type="RefSeq" id="WP_281481053.1">
    <property type="nucleotide sequence ID" value="NZ_CP124543.1"/>
</dbReference>
<dbReference type="KEGG" id="hbq:QI031_18120"/>
<keyword evidence="2" id="KW-1185">Reference proteome</keyword>
<dbReference type="Proteomes" id="UP001223520">
    <property type="component" value="Chromosome"/>
</dbReference>
<organism evidence="1 2">
    <name type="scientific">Halotia branconii CENA392</name>
    <dbReference type="NCBI Taxonomy" id="1539056"/>
    <lineage>
        <taxon>Bacteria</taxon>
        <taxon>Bacillati</taxon>
        <taxon>Cyanobacteriota</taxon>
        <taxon>Cyanophyceae</taxon>
        <taxon>Nostocales</taxon>
        <taxon>Nodulariaceae</taxon>
        <taxon>Halotia</taxon>
    </lineage>
</organism>
<reference evidence="1 2" key="1">
    <citation type="journal article" date="2023" name="Limnol Oceanogr Lett">
        <title>Environmental adaptations by the intertidal Antarctic cyanobacterium Halotia branconii CENA392 as revealed using long-read genome sequencing.</title>
        <authorList>
            <person name="Dextro R.B."/>
            <person name="Delbaje E."/>
            <person name="Freitas P.N.N."/>
            <person name="Geraldes V."/>
            <person name="Pinto E."/>
            <person name="Long P.F."/>
            <person name="Fiore M.F."/>
        </authorList>
    </citation>
    <scope>NUCLEOTIDE SEQUENCE [LARGE SCALE GENOMIC DNA]</scope>
    <source>
        <strain evidence="1 2">CENA392</strain>
    </source>
</reference>
<evidence type="ECO:0000313" key="1">
    <source>
        <dbReference type="EMBL" id="WGV23723.1"/>
    </source>
</evidence>
<accession>A0AAJ6NNM5</accession>
<name>A0AAJ6NNM5_9CYAN</name>
<evidence type="ECO:0000313" key="2">
    <source>
        <dbReference type="Proteomes" id="UP001223520"/>
    </source>
</evidence>
<proteinExistence type="predicted"/>